<keyword evidence="5" id="KW-1185">Reference proteome</keyword>
<name>S9UQG4_9TRYP</name>
<evidence type="ECO:0000256" key="2">
    <source>
        <dbReference type="ARBA" id="ARBA00022980"/>
    </source>
</evidence>
<dbReference type="InterPro" id="IPR047873">
    <property type="entry name" value="Ribosomal_uL16"/>
</dbReference>
<dbReference type="Pfam" id="PF00252">
    <property type="entry name" value="Ribosomal_L16"/>
    <property type="match status" value="1"/>
</dbReference>
<dbReference type="GO" id="GO:0019843">
    <property type="term" value="F:rRNA binding"/>
    <property type="evidence" value="ECO:0007669"/>
    <property type="project" value="InterPro"/>
</dbReference>
<dbReference type="PANTHER" id="PTHR12220:SF13">
    <property type="entry name" value="LARGE RIBOSOMAL SUBUNIT PROTEIN UL16M"/>
    <property type="match status" value="1"/>
</dbReference>
<proteinExistence type="inferred from homology"/>
<dbReference type="GO" id="GO:0032543">
    <property type="term" value="P:mitochondrial translation"/>
    <property type="evidence" value="ECO:0007669"/>
    <property type="project" value="TreeGrafter"/>
</dbReference>
<evidence type="ECO:0000313" key="4">
    <source>
        <dbReference type="EMBL" id="EPY31049.1"/>
    </source>
</evidence>
<dbReference type="InterPro" id="IPR036920">
    <property type="entry name" value="Ribosomal_uL16_sf"/>
</dbReference>
<comment type="similarity">
    <text evidence="1">Belongs to the universal ribosomal protein uL16 family.</text>
</comment>
<reference evidence="4 5" key="1">
    <citation type="journal article" date="2013" name="PLoS ONE">
        <title>Predicting the Proteins of Angomonas deanei, Strigomonas culicis and Their Respective Endosymbionts Reveals New Aspects of the Trypanosomatidae Family.</title>
        <authorList>
            <person name="Motta M.C."/>
            <person name="Martins A.C."/>
            <person name="de Souza S.S."/>
            <person name="Catta-Preta C.M."/>
            <person name="Silva R."/>
            <person name="Klein C.C."/>
            <person name="de Almeida L.G."/>
            <person name="de Lima Cunha O."/>
            <person name="Ciapina L.P."/>
            <person name="Brocchi M."/>
            <person name="Colabardini A.C."/>
            <person name="de Araujo Lima B."/>
            <person name="Machado C.R."/>
            <person name="de Almeida Soares C.M."/>
            <person name="Probst C.M."/>
            <person name="de Menezes C.B."/>
            <person name="Thompson C.E."/>
            <person name="Bartholomeu D.C."/>
            <person name="Gradia D.F."/>
            <person name="Pavoni D.P."/>
            <person name="Grisard E.C."/>
            <person name="Fantinatti-Garboggini F."/>
            <person name="Marchini F.K."/>
            <person name="Rodrigues-Luiz G.F."/>
            <person name="Wagner G."/>
            <person name="Goldman G.H."/>
            <person name="Fietto J.L."/>
            <person name="Elias M.C."/>
            <person name="Goldman M.H."/>
            <person name="Sagot M.F."/>
            <person name="Pereira M."/>
            <person name="Stoco P.H."/>
            <person name="de Mendonca-Neto R.P."/>
            <person name="Teixeira S.M."/>
            <person name="Maciel T.E."/>
            <person name="de Oliveira Mendes T.A."/>
            <person name="Urmenyi T.P."/>
            <person name="de Souza W."/>
            <person name="Schenkman S."/>
            <person name="de Vasconcelos A.T."/>
        </authorList>
    </citation>
    <scope>NUCLEOTIDE SEQUENCE [LARGE SCALE GENOMIC DNA]</scope>
</reference>
<dbReference type="PANTHER" id="PTHR12220">
    <property type="entry name" value="50S/60S RIBOSOMAL PROTEIN L16"/>
    <property type="match status" value="1"/>
</dbReference>
<gene>
    <name evidence="4" type="ORF">STCU_03654</name>
</gene>
<keyword evidence="3" id="KW-0687">Ribonucleoprotein</keyword>
<dbReference type="InterPro" id="IPR000114">
    <property type="entry name" value="Ribosomal_uL16_bact-type"/>
</dbReference>
<dbReference type="Proteomes" id="UP000015354">
    <property type="component" value="Unassembled WGS sequence"/>
</dbReference>
<protein>
    <submittedName>
        <fullName evidence="4">50S ribosomal protein L16</fullName>
    </submittedName>
</protein>
<evidence type="ECO:0000256" key="1">
    <source>
        <dbReference type="ARBA" id="ARBA00008931"/>
    </source>
</evidence>
<evidence type="ECO:0000313" key="5">
    <source>
        <dbReference type="Proteomes" id="UP000015354"/>
    </source>
</evidence>
<dbReference type="InterPro" id="IPR016180">
    <property type="entry name" value="Ribosomal_uL16_dom"/>
</dbReference>
<dbReference type="GO" id="GO:0003735">
    <property type="term" value="F:structural constituent of ribosome"/>
    <property type="evidence" value="ECO:0007669"/>
    <property type="project" value="InterPro"/>
</dbReference>
<dbReference type="Gene3D" id="3.90.1170.10">
    <property type="entry name" value="Ribosomal protein L10e/L16"/>
    <property type="match status" value="1"/>
</dbReference>
<dbReference type="CDD" id="cd01433">
    <property type="entry name" value="Ribosomal_L16_L10e"/>
    <property type="match status" value="1"/>
</dbReference>
<dbReference type="OrthoDB" id="268521at2759"/>
<accession>S9UQG4</accession>
<keyword evidence="2 4" id="KW-0689">Ribosomal protein</keyword>
<evidence type="ECO:0000256" key="3">
    <source>
        <dbReference type="ARBA" id="ARBA00023274"/>
    </source>
</evidence>
<comment type="caution">
    <text evidence="4">The sequence shown here is derived from an EMBL/GenBank/DDBJ whole genome shotgun (WGS) entry which is preliminary data.</text>
</comment>
<dbReference type="AlphaFoldDB" id="S9UQG4"/>
<organism evidence="4 5">
    <name type="scientific">Strigomonas culicis</name>
    <dbReference type="NCBI Taxonomy" id="28005"/>
    <lineage>
        <taxon>Eukaryota</taxon>
        <taxon>Discoba</taxon>
        <taxon>Euglenozoa</taxon>
        <taxon>Kinetoplastea</taxon>
        <taxon>Metakinetoplastina</taxon>
        <taxon>Trypanosomatida</taxon>
        <taxon>Trypanosomatidae</taxon>
        <taxon>Strigomonadinae</taxon>
        <taxon>Strigomonas</taxon>
    </lineage>
</organism>
<dbReference type="GO" id="GO:0005762">
    <property type="term" value="C:mitochondrial large ribosomal subunit"/>
    <property type="evidence" value="ECO:0007669"/>
    <property type="project" value="TreeGrafter"/>
</dbReference>
<sequence length="111" mass="12556">MVTQSQLESARLAILRRMPRGAFVLNMHTDYEEFPVVRKSPESRMGAGKSNIHHFAYKFTTGVPLFEIAPLSARRLSLAEAEGIFLAGRPFIPLQTVVVPRGRVDEYHVFK</sequence>
<dbReference type="SUPFAM" id="SSF54686">
    <property type="entry name" value="Ribosomal protein L16p/L10e"/>
    <property type="match status" value="1"/>
</dbReference>
<dbReference type="EMBL" id="ATMH01003654">
    <property type="protein sequence ID" value="EPY31049.1"/>
    <property type="molecule type" value="Genomic_DNA"/>
</dbReference>